<evidence type="ECO:0000313" key="3">
    <source>
        <dbReference type="Proteomes" id="UP001063166"/>
    </source>
</evidence>
<evidence type="ECO:0008006" key="4">
    <source>
        <dbReference type="Google" id="ProtNLM"/>
    </source>
</evidence>
<proteinExistence type="predicted"/>
<sequence>MPRFIILDGGTIRDSREEDNAQRLRKRKRLEDDSDNNRPSLRTAADGAETLINDQDYYFTDDPQAECYVRVEKILFKIHSHRLVMSKMLAARLRDRPVPSSSKEPLELFGVSVEEFRALLWARYASEEDAKDQPRTLEDLRRLLYLSTVTRNFEFGALHEWGMQSMHRAFTSDAVLADTCSSATFTRVIEIATQYKADDLLEAAVSKWVERIQRRDIPAVPAMLAGDAHRLPRLCGVSYYAHLLESIEHSPAPSLFRLQADPRLSDTQLIRLLSGHVSLVNYTEQYRRRPAKLHCADGCSAEAHRACTVVWGERWLATAGSRKMLVHNSADILGIVSTMCELLTADSELGWSLRYLTIAIIGPCDRIENRAARRTRYPRGVIQPNIEKQYIFVLVSSIGL</sequence>
<dbReference type="EMBL" id="BRPK01000005">
    <property type="protein sequence ID" value="GLB38678.1"/>
    <property type="molecule type" value="Genomic_DNA"/>
</dbReference>
<evidence type="ECO:0000313" key="2">
    <source>
        <dbReference type="EMBL" id="GLB38678.1"/>
    </source>
</evidence>
<evidence type="ECO:0000256" key="1">
    <source>
        <dbReference type="SAM" id="MobiDB-lite"/>
    </source>
</evidence>
<dbReference type="AlphaFoldDB" id="A0A9P3UMI1"/>
<gene>
    <name evidence="2" type="ORF">LshimejAT787_0505430</name>
</gene>
<organism evidence="2 3">
    <name type="scientific">Lyophyllum shimeji</name>
    <name type="common">Hon-shimeji</name>
    <name type="synonym">Tricholoma shimeji</name>
    <dbReference type="NCBI Taxonomy" id="47721"/>
    <lineage>
        <taxon>Eukaryota</taxon>
        <taxon>Fungi</taxon>
        <taxon>Dikarya</taxon>
        <taxon>Basidiomycota</taxon>
        <taxon>Agaricomycotina</taxon>
        <taxon>Agaricomycetes</taxon>
        <taxon>Agaricomycetidae</taxon>
        <taxon>Agaricales</taxon>
        <taxon>Tricholomatineae</taxon>
        <taxon>Lyophyllaceae</taxon>
        <taxon>Lyophyllum</taxon>
    </lineage>
</organism>
<feature type="region of interest" description="Disordered" evidence="1">
    <location>
        <begin position="17"/>
        <end position="42"/>
    </location>
</feature>
<name>A0A9P3UMI1_LYOSH</name>
<dbReference type="Proteomes" id="UP001063166">
    <property type="component" value="Unassembled WGS sequence"/>
</dbReference>
<accession>A0A9P3UMI1</accession>
<protein>
    <recommendedName>
        <fullName evidence="4">BTB domain-containing protein</fullName>
    </recommendedName>
</protein>
<dbReference type="OrthoDB" id="2923697at2759"/>
<comment type="caution">
    <text evidence="2">The sequence shown here is derived from an EMBL/GenBank/DDBJ whole genome shotgun (WGS) entry which is preliminary data.</text>
</comment>
<keyword evidence="3" id="KW-1185">Reference proteome</keyword>
<reference evidence="2" key="1">
    <citation type="submission" date="2022-07" db="EMBL/GenBank/DDBJ databases">
        <title>The genome of Lyophyllum shimeji provides insight into the initial evolution of ectomycorrhizal fungal genome.</title>
        <authorList>
            <person name="Kobayashi Y."/>
            <person name="Shibata T."/>
            <person name="Hirakawa H."/>
            <person name="Shigenobu S."/>
            <person name="Nishiyama T."/>
            <person name="Yamada A."/>
            <person name="Hasebe M."/>
            <person name="Kawaguchi M."/>
        </authorList>
    </citation>
    <scope>NUCLEOTIDE SEQUENCE</scope>
    <source>
        <strain evidence="2">AT787</strain>
    </source>
</reference>